<organism evidence="1 2">
    <name type="scientific">Candidatus Synechococcus spongiarum</name>
    <dbReference type="NCBI Taxonomy" id="431041"/>
    <lineage>
        <taxon>Bacteria</taxon>
        <taxon>Bacillati</taxon>
        <taxon>Cyanobacteriota</taxon>
        <taxon>Cyanophyceae</taxon>
        <taxon>Synechococcales</taxon>
        <taxon>Synechococcaceae</taxon>
        <taxon>Synechococcus</taxon>
    </lineage>
</organism>
<feature type="non-terminal residue" evidence="1">
    <location>
        <position position="1"/>
    </location>
</feature>
<dbReference type="EMBL" id="FITM01000005">
    <property type="protein sequence ID" value="SAY38250.1"/>
    <property type="molecule type" value="Genomic_DNA"/>
</dbReference>
<dbReference type="AlphaFoldDB" id="A0A165B1K3"/>
<reference evidence="2" key="1">
    <citation type="submission" date="2016-02" db="EMBL/GenBank/DDBJ databases">
        <authorList>
            <person name="liu f."/>
        </authorList>
    </citation>
    <scope>NUCLEOTIDE SEQUENCE [LARGE SCALE GENOMIC DNA]</scope>
</reference>
<proteinExistence type="predicted"/>
<dbReference type="Proteomes" id="UP000182631">
    <property type="component" value="Unassembled WGS sequence"/>
</dbReference>
<accession>A0A165B1K3</accession>
<evidence type="ECO:0000313" key="1">
    <source>
        <dbReference type="EMBL" id="SAY38250.1"/>
    </source>
</evidence>
<gene>
    <name evidence="1" type="ORF">FLM9_50</name>
</gene>
<keyword evidence="2" id="KW-1185">Reference proteome</keyword>
<sequence>GYPYAYGPGTNATYLFADNAHPSGVANRILADLVIATISASAQVDRHTMPKPGPGFFGSAVTSLLAVASKLHWHWAGNQPAFSLHALLRQQLPPPMALLSLWPTAPAGLTWLEPFGGCKGWGIPVWPVG</sequence>
<name>A0A165B1K3_9SYNE</name>
<protein>
    <submittedName>
        <fullName evidence="1">Uncharacterized protein</fullName>
    </submittedName>
</protein>
<dbReference type="RefSeq" id="WP_218969699.1">
    <property type="nucleotide sequence ID" value="NZ_FITM01000005.1"/>
</dbReference>
<evidence type="ECO:0000313" key="2">
    <source>
        <dbReference type="Proteomes" id="UP000182631"/>
    </source>
</evidence>